<dbReference type="InterPro" id="IPR008271">
    <property type="entry name" value="Ser/Thr_kinase_AS"/>
</dbReference>
<protein>
    <submittedName>
        <fullName evidence="11">Protein kinase domain family protein</fullName>
    </submittedName>
</protein>
<dbReference type="Proteomes" id="UP000536275">
    <property type="component" value="Unassembled WGS sequence"/>
</dbReference>
<organism evidence="11 12">
    <name type="scientific">Candida albicans</name>
    <name type="common">Yeast</name>
    <dbReference type="NCBI Taxonomy" id="5476"/>
    <lineage>
        <taxon>Eukaryota</taxon>
        <taxon>Fungi</taxon>
        <taxon>Dikarya</taxon>
        <taxon>Ascomycota</taxon>
        <taxon>Saccharomycotina</taxon>
        <taxon>Pichiomycetes</taxon>
        <taxon>Debaryomycetaceae</taxon>
        <taxon>Candida/Lodderomyces clade</taxon>
        <taxon>Candida</taxon>
    </lineage>
</organism>
<feature type="binding site" evidence="7">
    <location>
        <position position="168"/>
    </location>
    <ligand>
        <name>ATP</name>
        <dbReference type="ChEBI" id="CHEBI:30616"/>
    </ligand>
</feature>
<feature type="domain" description="Protein kinase" evidence="10">
    <location>
        <begin position="139"/>
        <end position="367"/>
    </location>
</feature>
<dbReference type="InterPro" id="IPR017441">
    <property type="entry name" value="Protein_kinase_ATP_BS"/>
</dbReference>
<evidence type="ECO:0000259" key="10">
    <source>
        <dbReference type="PROSITE" id="PS50011"/>
    </source>
</evidence>
<name>A0A8H6C507_CANAX</name>
<dbReference type="GO" id="GO:0030447">
    <property type="term" value="P:filamentous growth"/>
    <property type="evidence" value="ECO:0007669"/>
    <property type="project" value="UniProtKB-ARBA"/>
</dbReference>
<dbReference type="GO" id="GO:0005524">
    <property type="term" value="F:ATP binding"/>
    <property type="evidence" value="ECO:0007669"/>
    <property type="project" value="UniProtKB-UniRule"/>
</dbReference>
<evidence type="ECO:0000256" key="7">
    <source>
        <dbReference type="PROSITE-ProRule" id="PRU10141"/>
    </source>
</evidence>
<evidence type="ECO:0000313" key="11">
    <source>
        <dbReference type="EMBL" id="KAF6072502.1"/>
    </source>
</evidence>
<evidence type="ECO:0000256" key="6">
    <source>
        <dbReference type="ARBA" id="ARBA00022840"/>
    </source>
</evidence>
<evidence type="ECO:0000313" key="12">
    <source>
        <dbReference type="Proteomes" id="UP000536275"/>
    </source>
</evidence>
<dbReference type="EMBL" id="JABWAD010000007">
    <property type="protein sequence ID" value="KAF6072502.1"/>
    <property type="molecule type" value="Genomic_DNA"/>
</dbReference>
<evidence type="ECO:0000256" key="4">
    <source>
        <dbReference type="ARBA" id="ARBA00022741"/>
    </source>
</evidence>
<sequence length="367" mass="41867">MISATGIKRDNYRPDNDRYQQQENRPASSIPHRESPSSLSGATASHPSPKGPRDSYASGMKRPLPSGPASFRKRRDFNSNSNRIPIPKGPRQGFNEMDGGNGNGNGNVDNYRRARQPEKQKLSLEQIYCIKTTNRPNIYQRVSQVGEGTYGKVYKAQHKLTGEYVAMKKLRLESEKEGFPITAIREIKLLQSFDHANIVGLLEMMVEYNQIYMVFDYLDHDLTGLLTHPDLQLQECHRKFIFKQLMEGLNYLHKKRIIHRDIKGSNILLDNIGRLKIADFGLARTMKIVGANEKPDYTNRVITIWYRPPELLLGATDYGREVDVWGVGCLLIELYCKMAAFRGMDEVSQLCRIFNIMGTPTLQIGRN</sequence>
<keyword evidence="4 7" id="KW-0547">Nucleotide-binding</keyword>
<dbReference type="FunFam" id="3.30.200.20:FF:000588">
    <property type="entry name" value="CTD kinase subunit alpha"/>
    <property type="match status" value="1"/>
</dbReference>
<dbReference type="Pfam" id="PF00069">
    <property type="entry name" value="Pkinase"/>
    <property type="match status" value="1"/>
</dbReference>
<evidence type="ECO:0000256" key="5">
    <source>
        <dbReference type="ARBA" id="ARBA00022777"/>
    </source>
</evidence>
<keyword evidence="2 8" id="KW-0723">Serine/threonine-protein kinase</keyword>
<dbReference type="InterPro" id="IPR050108">
    <property type="entry name" value="CDK"/>
</dbReference>
<dbReference type="GO" id="GO:0008024">
    <property type="term" value="C:cyclin/CDK positive transcription elongation factor complex"/>
    <property type="evidence" value="ECO:0007669"/>
    <property type="project" value="TreeGrafter"/>
</dbReference>
<dbReference type="Gene3D" id="3.30.200.20">
    <property type="entry name" value="Phosphorylase Kinase, domain 1"/>
    <property type="match status" value="1"/>
</dbReference>
<evidence type="ECO:0000256" key="3">
    <source>
        <dbReference type="ARBA" id="ARBA00022679"/>
    </source>
</evidence>
<reference evidence="11 12" key="1">
    <citation type="submission" date="2020-03" db="EMBL/GenBank/DDBJ databases">
        <title>FDA dAtabase for Regulatory Grade micrObial Sequences (FDA-ARGOS): Supporting development and validation of Infectious Disease Dx tests.</title>
        <authorList>
            <person name="Campos J."/>
            <person name="Goldberg B."/>
            <person name="Tallon L."/>
            <person name="Sadzewicz L."/>
            <person name="Vavikolanu K."/>
            <person name="Mehta A."/>
            <person name="Aluvathingal J."/>
            <person name="Nadendla S."/>
            <person name="Nandy P."/>
            <person name="Geyer C."/>
            <person name="Yan Y."/>
            <person name="Sichtig H."/>
        </authorList>
    </citation>
    <scope>NUCLEOTIDE SEQUENCE [LARGE SCALE GENOMIC DNA]</scope>
    <source>
        <strain evidence="11 12">FDAARGOS_656</strain>
    </source>
</reference>
<proteinExistence type="inferred from homology"/>
<dbReference type="SUPFAM" id="SSF56112">
    <property type="entry name" value="Protein kinase-like (PK-like)"/>
    <property type="match status" value="1"/>
</dbReference>
<keyword evidence="3" id="KW-0808">Transferase</keyword>
<comment type="similarity">
    <text evidence="1">Belongs to the protein kinase superfamily. CMGC Ser/Thr protein kinase family. CDC2/CDKX subfamily.</text>
</comment>
<dbReference type="SMART" id="SM00220">
    <property type="entry name" value="S_TKc"/>
    <property type="match status" value="1"/>
</dbReference>
<gene>
    <name evidence="11" type="ORF">FOB64_000537</name>
</gene>
<feature type="compositionally biased region" description="Basic and acidic residues" evidence="9">
    <location>
        <begin position="7"/>
        <end position="20"/>
    </location>
</feature>
<evidence type="ECO:0000256" key="2">
    <source>
        <dbReference type="ARBA" id="ARBA00022527"/>
    </source>
</evidence>
<dbReference type="GO" id="GO:0032968">
    <property type="term" value="P:positive regulation of transcription elongation by RNA polymerase II"/>
    <property type="evidence" value="ECO:0007669"/>
    <property type="project" value="TreeGrafter"/>
</dbReference>
<dbReference type="PROSITE" id="PS00108">
    <property type="entry name" value="PROTEIN_KINASE_ST"/>
    <property type="match status" value="1"/>
</dbReference>
<dbReference type="PANTHER" id="PTHR24056:SF546">
    <property type="entry name" value="CYCLIN-DEPENDENT KINASE 12"/>
    <property type="match status" value="1"/>
</dbReference>
<dbReference type="GO" id="GO:0030332">
    <property type="term" value="F:cyclin binding"/>
    <property type="evidence" value="ECO:0007669"/>
    <property type="project" value="TreeGrafter"/>
</dbReference>
<dbReference type="PANTHER" id="PTHR24056">
    <property type="entry name" value="CELL DIVISION PROTEIN KINASE"/>
    <property type="match status" value="1"/>
</dbReference>
<evidence type="ECO:0000256" key="9">
    <source>
        <dbReference type="SAM" id="MobiDB-lite"/>
    </source>
</evidence>
<evidence type="ECO:0000256" key="8">
    <source>
        <dbReference type="RuleBase" id="RU000304"/>
    </source>
</evidence>
<keyword evidence="5 11" id="KW-0418">Kinase</keyword>
<evidence type="ECO:0000256" key="1">
    <source>
        <dbReference type="ARBA" id="ARBA00006485"/>
    </source>
</evidence>
<dbReference type="PROSITE" id="PS50011">
    <property type="entry name" value="PROTEIN_KINASE_DOM"/>
    <property type="match status" value="1"/>
</dbReference>
<dbReference type="PROSITE" id="PS00107">
    <property type="entry name" value="PROTEIN_KINASE_ATP"/>
    <property type="match status" value="1"/>
</dbReference>
<keyword evidence="6 7" id="KW-0067">ATP-binding</keyword>
<feature type="region of interest" description="Disordered" evidence="9">
    <location>
        <begin position="1"/>
        <end position="111"/>
    </location>
</feature>
<accession>A0A8H6C507</accession>
<dbReference type="Gene3D" id="1.10.510.10">
    <property type="entry name" value="Transferase(Phosphotransferase) domain 1"/>
    <property type="match status" value="1"/>
</dbReference>
<feature type="compositionally biased region" description="Polar residues" evidence="9">
    <location>
        <begin position="36"/>
        <end position="46"/>
    </location>
</feature>
<dbReference type="InterPro" id="IPR000719">
    <property type="entry name" value="Prot_kinase_dom"/>
</dbReference>
<dbReference type="FunFam" id="1.10.510.10:FF:000624">
    <property type="entry name" value="Mitogen-activated protein kinase"/>
    <property type="match status" value="1"/>
</dbReference>
<dbReference type="InterPro" id="IPR011009">
    <property type="entry name" value="Kinase-like_dom_sf"/>
</dbReference>
<dbReference type="GO" id="GO:0008353">
    <property type="term" value="F:RNA polymerase II CTD heptapeptide repeat kinase activity"/>
    <property type="evidence" value="ECO:0007669"/>
    <property type="project" value="TreeGrafter"/>
</dbReference>
<dbReference type="AlphaFoldDB" id="A0A8H6C507"/>
<comment type="caution">
    <text evidence="11">The sequence shown here is derived from an EMBL/GenBank/DDBJ whole genome shotgun (WGS) entry which is preliminary data.</text>
</comment>